<proteinExistence type="inferred from homology"/>
<evidence type="ECO:0000256" key="7">
    <source>
        <dbReference type="ARBA" id="ARBA00023170"/>
    </source>
</evidence>
<dbReference type="Pfam" id="PF06151">
    <property type="entry name" value="Trehalose_recp"/>
    <property type="match status" value="3"/>
</dbReference>
<evidence type="ECO:0008006" key="11">
    <source>
        <dbReference type="Google" id="ProtNLM"/>
    </source>
</evidence>
<dbReference type="EMBL" id="OU895878">
    <property type="protein sequence ID" value="CAG9805813.1"/>
    <property type="molecule type" value="Genomic_DNA"/>
</dbReference>
<dbReference type="PANTHER" id="PTHR21421">
    <property type="entry name" value="GUSTATORY RECEPTOR"/>
    <property type="match status" value="1"/>
</dbReference>
<dbReference type="Proteomes" id="UP001153620">
    <property type="component" value="Chromosome 2"/>
</dbReference>
<feature type="transmembrane region" description="Helical" evidence="8">
    <location>
        <begin position="538"/>
        <end position="559"/>
    </location>
</feature>
<dbReference type="OrthoDB" id="5800391at2759"/>
<evidence type="ECO:0000256" key="3">
    <source>
        <dbReference type="ARBA" id="ARBA00022475"/>
    </source>
</evidence>
<feature type="transmembrane region" description="Helical" evidence="8">
    <location>
        <begin position="571"/>
        <end position="590"/>
    </location>
</feature>
<keyword evidence="4 8" id="KW-0812">Transmembrane</keyword>
<comment type="subcellular location">
    <subcellularLocation>
        <location evidence="1">Cell membrane</location>
        <topology evidence="1">Multi-pass membrane protein</topology>
    </subcellularLocation>
</comment>
<feature type="transmembrane region" description="Helical" evidence="8">
    <location>
        <begin position="315"/>
        <end position="336"/>
    </location>
</feature>
<dbReference type="PANTHER" id="PTHR21421:SF35">
    <property type="entry name" value="GUSTATORY RECEPTOR FOR SUGAR TASTE 64B-RELATED"/>
    <property type="match status" value="1"/>
</dbReference>
<evidence type="ECO:0000256" key="8">
    <source>
        <dbReference type="SAM" id="Phobius"/>
    </source>
</evidence>
<feature type="transmembrane region" description="Helical" evidence="8">
    <location>
        <begin position="398"/>
        <end position="418"/>
    </location>
</feature>
<protein>
    <recommendedName>
        <fullName evidence="11">Gustatory receptor</fullName>
    </recommendedName>
</protein>
<feature type="transmembrane region" description="Helical" evidence="8">
    <location>
        <begin position="637"/>
        <end position="660"/>
    </location>
</feature>
<dbReference type="AlphaFoldDB" id="A0A9N9WVQ3"/>
<evidence type="ECO:0000313" key="9">
    <source>
        <dbReference type="EMBL" id="CAG9805813.1"/>
    </source>
</evidence>
<evidence type="ECO:0000256" key="4">
    <source>
        <dbReference type="ARBA" id="ARBA00022692"/>
    </source>
</evidence>
<gene>
    <name evidence="9" type="ORF">CHIRRI_LOCUS8681</name>
</gene>
<name>A0A9N9WVQ3_9DIPT</name>
<feature type="transmembrane region" description="Helical" evidence="8">
    <location>
        <begin position="83"/>
        <end position="101"/>
    </location>
</feature>
<feature type="transmembrane region" description="Helical" evidence="8">
    <location>
        <begin position="275"/>
        <end position="294"/>
    </location>
</feature>
<dbReference type="GO" id="GO:0033041">
    <property type="term" value="F:sweet taste receptor activity"/>
    <property type="evidence" value="ECO:0007669"/>
    <property type="project" value="TreeGrafter"/>
</dbReference>
<keyword evidence="7" id="KW-0675">Receptor</keyword>
<evidence type="ECO:0000256" key="2">
    <source>
        <dbReference type="ARBA" id="ARBA00005327"/>
    </source>
</evidence>
<reference evidence="9" key="1">
    <citation type="submission" date="2022-01" db="EMBL/GenBank/DDBJ databases">
        <authorList>
            <person name="King R."/>
        </authorList>
    </citation>
    <scope>NUCLEOTIDE SEQUENCE</scope>
</reference>
<evidence type="ECO:0000256" key="5">
    <source>
        <dbReference type="ARBA" id="ARBA00022989"/>
    </source>
</evidence>
<keyword evidence="10" id="KW-1185">Reference proteome</keyword>
<comment type="similarity">
    <text evidence="2">Belongs to the insect chemoreceptor superfamily. Gustatory receptor (GR) family. Gr5a subfamily.</text>
</comment>
<feature type="transmembrane region" description="Helical" evidence="8">
    <location>
        <begin position="469"/>
        <end position="489"/>
    </location>
</feature>
<feature type="transmembrane region" description="Helical" evidence="8">
    <location>
        <begin position="50"/>
        <end position="71"/>
    </location>
</feature>
<feature type="transmembrane region" description="Helical" evidence="8">
    <location>
        <begin position="200"/>
        <end position="223"/>
    </location>
</feature>
<keyword evidence="3" id="KW-1003">Cell membrane</keyword>
<evidence type="ECO:0000313" key="10">
    <source>
        <dbReference type="Proteomes" id="UP001153620"/>
    </source>
</evidence>
<keyword evidence="6 8" id="KW-0472">Membrane</keyword>
<feature type="transmembrane region" description="Helical" evidence="8">
    <location>
        <begin position="348"/>
        <end position="365"/>
    </location>
</feature>
<reference evidence="9" key="2">
    <citation type="submission" date="2022-10" db="EMBL/GenBank/DDBJ databases">
        <authorList>
            <consortium name="ENA_rothamsted_submissions"/>
            <consortium name="culmorum"/>
            <person name="King R."/>
        </authorList>
    </citation>
    <scope>NUCLEOTIDE SEQUENCE</scope>
</reference>
<keyword evidence="5 8" id="KW-1133">Transmembrane helix</keyword>
<sequence>MSKEVKNKSFHESIGPVLTFGQFFAMLPVNGILSNNEDNLRFQWTSIRTIYSIIFLIFGSIESCLAIRRLVVIGFSIGYGEALLFYVLSMVRSLMIFRLAMKWKSIMLFWKEREDVFLKKPYVMKRWTLKSYAIHSNNMQIEYCNPKSKVFWDNYLARYRPHVRHFVKYAPWQLPIYEMERLHDIVSTEASSVGFTGKQLFYITKGTILSMIGTIITFEIILLDEIEPHPLSMSAPRPSIIRVKPKNDVGKIHKETEPRILVKSQLDTIQKHESFHQAVGPALLLGQLFGMLPVDGVLKKSEKDLNFRWKSPKTIYSILFLVFGTIESSVATRRLLRLGFNIHYAEGFLFYITAMIRAYMVFFMGRKWKFIMTKWKDCEDVFLRDPYKTKGWSLSRRLRIVFTIAVLLVLTEHILFLVKGVENNRIQLTDCKPISKDFWLNFLWIYRPHLVYNFPYSPYILPLYEWVNLLQAFAWNFSDIFVLILSIGVKFRFDQFNQHFESVTKDKRLMTPENFRNMRIHYYQLVDLIYFIDSKISFLILLSLAHNMLVLIIKIFSALNPTRYYFLDDLYFWFYIFFLTLRIFSTLLSCSRIHDAATDTINYIRLIPSNYWTIDLKRLSDTISVEAPTLTFSGQKFFYITKTMMLAMVGAIVTFELVLLDEIKEEKISICTHIIAGVDE</sequence>
<dbReference type="GO" id="GO:0005886">
    <property type="term" value="C:plasma membrane"/>
    <property type="evidence" value="ECO:0007669"/>
    <property type="project" value="UniProtKB-SubCell"/>
</dbReference>
<organism evidence="9 10">
    <name type="scientific">Chironomus riparius</name>
    <dbReference type="NCBI Taxonomy" id="315576"/>
    <lineage>
        <taxon>Eukaryota</taxon>
        <taxon>Metazoa</taxon>
        <taxon>Ecdysozoa</taxon>
        <taxon>Arthropoda</taxon>
        <taxon>Hexapoda</taxon>
        <taxon>Insecta</taxon>
        <taxon>Pterygota</taxon>
        <taxon>Neoptera</taxon>
        <taxon>Endopterygota</taxon>
        <taxon>Diptera</taxon>
        <taxon>Nematocera</taxon>
        <taxon>Chironomoidea</taxon>
        <taxon>Chironomidae</taxon>
        <taxon>Chironominae</taxon>
        <taxon>Chironomus</taxon>
    </lineage>
</organism>
<evidence type="ECO:0000256" key="6">
    <source>
        <dbReference type="ARBA" id="ARBA00023136"/>
    </source>
</evidence>
<dbReference type="InterPro" id="IPR009318">
    <property type="entry name" value="Gustatory_rcpt"/>
</dbReference>
<evidence type="ECO:0000256" key="1">
    <source>
        <dbReference type="ARBA" id="ARBA00004651"/>
    </source>
</evidence>
<accession>A0A9N9WVQ3</accession>